<evidence type="ECO:0000256" key="10">
    <source>
        <dbReference type="SAM" id="SignalP"/>
    </source>
</evidence>
<dbReference type="InterPro" id="IPR042397">
    <property type="entry name" value="PODXL2"/>
</dbReference>
<keyword evidence="3 10" id="KW-0732">Signal</keyword>
<feature type="chain" id="PRO_5043006124" description="Podocalyxin-like protein 2" evidence="10">
    <location>
        <begin position="25"/>
        <end position="631"/>
    </location>
</feature>
<dbReference type="Pfam" id="PF06365">
    <property type="entry name" value="CD34_antigen"/>
    <property type="match status" value="1"/>
</dbReference>
<evidence type="ECO:0000256" key="7">
    <source>
        <dbReference type="ARBA" id="ARBA00023180"/>
    </source>
</evidence>
<keyword evidence="7" id="KW-0325">Glycoprotein</keyword>
<dbReference type="Proteomes" id="UP000007635">
    <property type="component" value="Chromosome XVII"/>
</dbReference>
<feature type="compositionally biased region" description="Low complexity" evidence="8">
    <location>
        <begin position="270"/>
        <end position="288"/>
    </location>
</feature>
<feature type="compositionally biased region" description="Acidic residues" evidence="8">
    <location>
        <begin position="296"/>
        <end position="314"/>
    </location>
</feature>
<name>A0AAQ4R2M7_GASAC</name>
<evidence type="ECO:0000256" key="3">
    <source>
        <dbReference type="ARBA" id="ARBA00022729"/>
    </source>
</evidence>
<feature type="compositionally biased region" description="Basic and acidic residues" evidence="8">
    <location>
        <begin position="166"/>
        <end position="185"/>
    </location>
</feature>
<feature type="compositionally biased region" description="Basic and acidic residues" evidence="8">
    <location>
        <begin position="192"/>
        <end position="208"/>
    </location>
</feature>
<reference evidence="11 12" key="1">
    <citation type="journal article" date="2021" name="G3 (Bethesda)">
        <title>Improved contiguity of the threespine stickleback genome using long-read sequencing.</title>
        <authorList>
            <person name="Nath S."/>
            <person name="Shaw D.E."/>
            <person name="White M.A."/>
        </authorList>
    </citation>
    <scope>NUCLEOTIDE SEQUENCE [LARGE SCALE GENOMIC DNA]</scope>
    <source>
        <strain evidence="11 12">Lake Benthic</strain>
    </source>
</reference>
<evidence type="ECO:0000256" key="1">
    <source>
        <dbReference type="ARBA" id="ARBA00004479"/>
    </source>
</evidence>
<keyword evidence="12" id="KW-1185">Reference proteome</keyword>
<keyword evidence="2 9" id="KW-0812">Transmembrane</keyword>
<dbReference type="Ensembl" id="ENSGACT00000060412.1">
    <property type="protein sequence ID" value="ENSGACP00000056867.1"/>
    <property type="gene ID" value="ENSGACG00000000030.2"/>
</dbReference>
<keyword evidence="4" id="KW-0130">Cell adhesion</keyword>
<evidence type="ECO:0000256" key="4">
    <source>
        <dbReference type="ARBA" id="ARBA00022889"/>
    </source>
</evidence>
<feature type="compositionally biased region" description="Basic and acidic residues" evidence="8">
    <location>
        <begin position="83"/>
        <end position="93"/>
    </location>
</feature>
<evidence type="ECO:0008006" key="13">
    <source>
        <dbReference type="Google" id="ProtNLM"/>
    </source>
</evidence>
<evidence type="ECO:0000256" key="6">
    <source>
        <dbReference type="ARBA" id="ARBA00023136"/>
    </source>
</evidence>
<feature type="region of interest" description="Disordered" evidence="8">
    <location>
        <begin position="345"/>
        <end position="389"/>
    </location>
</feature>
<feature type="compositionally biased region" description="Basic and acidic residues" evidence="8">
    <location>
        <begin position="251"/>
        <end position="268"/>
    </location>
</feature>
<dbReference type="GeneTree" id="ENSGT00730000111323"/>
<protein>
    <recommendedName>
        <fullName evidence="13">Podocalyxin-like protein 2</fullName>
    </recommendedName>
</protein>
<evidence type="ECO:0000256" key="5">
    <source>
        <dbReference type="ARBA" id="ARBA00022989"/>
    </source>
</evidence>
<sequence length="631" mass="69678">MPGPRCCCCFFITTLTALLSSSNAFSLGLPRQVKPLGPPLVYLLQEEGPTQPRSIQKVLRTKRNSLQELVQTQPHQGQYTGRPETHKASRSQEMDTADLQLLSQPAMEENLGVEDEMERMIHLVVPQKEPSYRGPPDSSDPEKEPLAGPGAGDASLEASGYYGTDMEDRDRGEDEGEDRERRGGEEWEIDVGEDKERTGEDDDTHTSPDQEALIGSRRSNHTGPPAEGRDPGLQEQRGALVLKSLNVPLQAERDLWEEDAHSSGDGDLHPSAPAATGGTPPPETDTGTDFGLLEGYTEDVQDEETERDEEEDQEAALPHRDAVTQNPTEAEVMVAPTRGFLQPRVEEEEEQEVSPLTAGPSPSFTEPSRDWLETTTSSPESEVRGSRASEVTGFDELEERQVTCVDWSKLSQQGSVLLNTTENLSCEEFRVACGVRLLKVIEGAFAQRMNSPEGSWQVHLNKPTHQLQQLMMNVVSEHGVMATKEVLSMLGEIRRMLNQVGIQTFSSPSTCRTGRSPTRSDYGKLFVVLVIIGSVCMIIITSGFLYICWQRHLPGTKTTFRAEELHFVENSCHDNPTLDVTNDNQPEMREKKPTTNGLAAGGIGGGAESSRWKVFVNQAATEEEEEQDTHL</sequence>
<reference evidence="11" key="2">
    <citation type="submission" date="2025-08" db="UniProtKB">
        <authorList>
            <consortium name="Ensembl"/>
        </authorList>
    </citation>
    <scope>IDENTIFICATION</scope>
</reference>
<dbReference type="AlphaFoldDB" id="A0AAQ4R2M7"/>
<feature type="region of interest" description="Disordered" evidence="8">
    <location>
        <begin position="70"/>
        <end position="97"/>
    </location>
</feature>
<dbReference type="PANTHER" id="PTHR15594">
    <property type="entry name" value="PODOCALYXIN-LIKE PROTEIN 2"/>
    <property type="match status" value="1"/>
</dbReference>
<proteinExistence type="predicted"/>
<organism evidence="11 12">
    <name type="scientific">Gasterosteus aculeatus aculeatus</name>
    <name type="common">three-spined stickleback</name>
    <dbReference type="NCBI Taxonomy" id="481459"/>
    <lineage>
        <taxon>Eukaryota</taxon>
        <taxon>Metazoa</taxon>
        <taxon>Chordata</taxon>
        <taxon>Craniata</taxon>
        <taxon>Vertebrata</taxon>
        <taxon>Euteleostomi</taxon>
        <taxon>Actinopterygii</taxon>
        <taxon>Neopterygii</taxon>
        <taxon>Teleostei</taxon>
        <taxon>Neoteleostei</taxon>
        <taxon>Acanthomorphata</taxon>
        <taxon>Eupercaria</taxon>
        <taxon>Perciformes</taxon>
        <taxon>Cottioidei</taxon>
        <taxon>Gasterosteales</taxon>
        <taxon>Gasterosteidae</taxon>
        <taxon>Gasterosteus</taxon>
    </lineage>
</organism>
<feature type="compositionally biased region" description="Polar residues" evidence="8">
    <location>
        <begin position="70"/>
        <end position="79"/>
    </location>
</feature>
<evidence type="ECO:0000256" key="9">
    <source>
        <dbReference type="SAM" id="Phobius"/>
    </source>
</evidence>
<dbReference type="GO" id="GO:0050901">
    <property type="term" value="P:leukocyte tethering or rolling"/>
    <property type="evidence" value="ECO:0007669"/>
    <property type="project" value="TreeGrafter"/>
</dbReference>
<evidence type="ECO:0000313" key="12">
    <source>
        <dbReference type="Proteomes" id="UP000007635"/>
    </source>
</evidence>
<dbReference type="PANTHER" id="PTHR15594:SF1">
    <property type="entry name" value="PODOCALYXIN-LIKE PROTEIN 2"/>
    <property type="match status" value="1"/>
</dbReference>
<dbReference type="GO" id="GO:0005886">
    <property type="term" value="C:plasma membrane"/>
    <property type="evidence" value="ECO:0007669"/>
    <property type="project" value="UniProtKB-ARBA"/>
</dbReference>
<reference evidence="11" key="3">
    <citation type="submission" date="2025-09" db="UniProtKB">
        <authorList>
            <consortium name="Ensembl"/>
        </authorList>
    </citation>
    <scope>IDENTIFICATION</scope>
</reference>
<feature type="transmembrane region" description="Helical" evidence="9">
    <location>
        <begin position="525"/>
        <end position="549"/>
    </location>
</feature>
<evidence type="ECO:0000256" key="8">
    <source>
        <dbReference type="SAM" id="MobiDB-lite"/>
    </source>
</evidence>
<accession>A0AAQ4R2M7</accession>
<evidence type="ECO:0000313" key="11">
    <source>
        <dbReference type="Ensembl" id="ENSGACP00000056867.1"/>
    </source>
</evidence>
<evidence type="ECO:0000256" key="2">
    <source>
        <dbReference type="ARBA" id="ARBA00022692"/>
    </source>
</evidence>
<dbReference type="InterPro" id="IPR013836">
    <property type="entry name" value="CD34/Podocalyxin"/>
</dbReference>
<keyword evidence="6 9" id="KW-0472">Membrane</keyword>
<keyword evidence="5 9" id="KW-1133">Transmembrane helix</keyword>
<feature type="signal peptide" evidence="10">
    <location>
        <begin position="1"/>
        <end position="24"/>
    </location>
</feature>
<feature type="region of interest" description="Disordered" evidence="8">
    <location>
        <begin position="582"/>
        <end position="606"/>
    </location>
</feature>
<comment type="subcellular location">
    <subcellularLocation>
        <location evidence="1">Membrane</location>
        <topology evidence="1">Single-pass type I membrane protein</topology>
    </subcellularLocation>
</comment>
<feature type="region of interest" description="Disordered" evidence="8">
    <location>
        <begin position="125"/>
        <end position="325"/>
    </location>
</feature>